<feature type="domain" description="DNA-directed DNA polymerase family B exonuclease" evidence="3">
    <location>
        <begin position="70"/>
        <end position="284"/>
    </location>
</feature>
<dbReference type="InterPro" id="IPR012337">
    <property type="entry name" value="RNaseH-like_sf"/>
</dbReference>
<feature type="region of interest" description="Disordered" evidence="2">
    <location>
        <begin position="1"/>
        <end position="28"/>
    </location>
</feature>
<dbReference type="GO" id="GO:0003887">
    <property type="term" value="F:DNA-directed DNA polymerase activity"/>
    <property type="evidence" value="ECO:0007669"/>
    <property type="project" value="TreeGrafter"/>
</dbReference>
<dbReference type="InterPro" id="IPR036397">
    <property type="entry name" value="RNaseH_sf"/>
</dbReference>
<dbReference type="InterPro" id="IPR050240">
    <property type="entry name" value="DNA_pol_type-B"/>
</dbReference>
<gene>
    <name evidence="4" type="ORF">R3P38DRAFT_2780177</name>
</gene>
<protein>
    <recommendedName>
        <fullName evidence="1">DNA polymerase delta catalytic subunit</fullName>
    </recommendedName>
</protein>
<dbReference type="GO" id="GO:0008296">
    <property type="term" value="F:3'-5'-DNA exonuclease activity"/>
    <property type="evidence" value="ECO:0007669"/>
    <property type="project" value="TreeGrafter"/>
</dbReference>
<dbReference type="Pfam" id="PF03104">
    <property type="entry name" value="DNA_pol_B_exo1"/>
    <property type="match status" value="1"/>
</dbReference>
<dbReference type="Gene3D" id="2.40.50.730">
    <property type="match status" value="1"/>
</dbReference>
<dbReference type="GO" id="GO:0006287">
    <property type="term" value="P:base-excision repair, gap-filling"/>
    <property type="evidence" value="ECO:0007669"/>
    <property type="project" value="TreeGrafter"/>
</dbReference>
<evidence type="ECO:0000313" key="4">
    <source>
        <dbReference type="EMBL" id="KAK7022086.1"/>
    </source>
</evidence>
<name>A0AAW0B9W7_9AGAR</name>
<comment type="caution">
    <text evidence="4">The sequence shown here is derived from an EMBL/GenBank/DDBJ whole genome shotgun (WGS) entry which is preliminary data.</text>
</comment>
<dbReference type="Gene3D" id="3.30.420.10">
    <property type="entry name" value="Ribonuclease H-like superfamily/Ribonuclease H"/>
    <property type="match status" value="1"/>
</dbReference>
<dbReference type="PANTHER" id="PTHR10322:SF23">
    <property type="entry name" value="DNA POLYMERASE DELTA CATALYTIC SUBUNIT"/>
    <property type="match status" value="1"/>
</dbReference>
<accession>A0AAW0B9W7</accession>
<sequence length="345" mass="38518">MVHPTGPATSTVAPSPLSRKRASSSGPGDAFQLLEVQENKSEPLSALLFGATKMGLRVLVLVKDIGGTVKQFMEHHRILAMCSVELPSGKYREINEGDRLSHNQTELVTRREELVIQPAEVPWKLSYSVPLRILSFDIETAVPETGLSNPCRDAVLQIGNILKGNENESGSFRVIFTLGSCSAIDGAEVRSFRTEYEMLLAWKQFFIDCDPDLVTGHNIGRFDFMYLITRAKTLSVRVPNFACLGRLKGFDTRVDEGNTSIPWNQAPVLPGRLQFDTLQYFMEREMDKAKGACKLDTLARKYLDSNKEHGVDYTMINGLHAGTNDDRKRLAIYCLKVYPAMRIVG</sequence>
<reference evidence="4 5" key="1">
    <citation type="journal article" date="2024" name="J Genomics">
        <title>Draft genome sequencing and assembly of Favolaschia claudopus CIRM-BRFM 2984 isolated from oak limbs.</title>
        <authorList>
            <person name="Navarro D."/>
            <person name="Drula E."/>
            <person name="Chaduli D."/>
            <person name="Cazenave R."/>
            <person name="Ahrendt S."/>
            <person name="Wang J."/>
            <person name="Lipzen A."/>
            <person name="Daum C."/>
            <person name="Barry K."/>
            <person name="Grigoriev I.V."/>
            <person name="Favel A."/>
            <person name="Rosso M.N."/>
            <person name="Martin F."/>
        </authorList>
    </citation>
    <scope>NUCLEOTIDE SEQUENCE [LARGE SCALE GENOMIC DNA]</scope>
    <source>
        <strain evidence="4 5">CIRM-BRFM 2984</strain>
    </source>
</reference>
<dbReference type="PANTHER" id="PTHR10322">
    <property type="entry name" value="DNA POLYMERASE CATALYTIC SUBUNIT"/>
    <property type="match status" value="1"/>
</dbReference>
<dbReference type="AlphaFoldDB" id="A0AAW0B9W7"/>
<evidence type="ECO:0000256" key="1">
    <source>
        <dbReference type="ARBA" id="ARBA00024411"/>
    </source>
</evidence>
<dbReference type="GO" id="GO:0003676">
    <property type="term" value="F:nucleic acid binding"/>
    <property type="evidence" value="ECO:0007669"/>
    <property type="project" value="InterPro"/>
</dbReference>
<dbReference type="GO" id="GO:0045004">
    <property type="term" value="P:DNA replication proofreading"/>
    <property type="evidence" value="ECO:0007669"/>
    <property type="project" value="TreeGrafter"/>
</dbReference>
<evidence type="ECO:0000313" key="5">
    <source>
        <dbReference type="Proteomes" id="UP001362999"/>
    </source>
</evidence>
<dbReference type="GO" id="GO:0043625">
    <property type="term" value="C:delta DNA polymerase complex"/>
    <property type="evidence" value="ECO:0007669"/>
    <property type="project" value="TreeGrafter"/>
</dbReference>
<evidence type="ECO:0000256" key="2">
    <source>
        <dbReference type="SAM" id="MobiDB-lite"/>
    </source>
</evidence>
<dbReference type="GO" id="GO:0006297">
    <property type="term" value="P:nucleotide-excision repair, DNA gap filling"/>
    <property type="evidence" value="ECO:0007669"/>
    <property type="project" value="TreeGrafter"/>
</dbReference>
<keyword evidence="5" id="KW-1185">Reference proteome</keyword>
<evidence type="ECO:0000259" key="3">
    <source>
        <dbReference type="Pfam" id="PF03104"/>
    </source>
</evidence>
<proteinExistence type="predicted"/>
<organism evidence="4 5">
    <name type="scientific">Favolaschia claudopus</name>
    <dbReference type="NCBI Taxonomy" id="2862362"/>
    <lineage>
        <taxon>Eukaryota</taxon>
        <taxon>Fungi</taxon>
        <taxon>Dikarya</taxon>
        <taxon>Basidiomycota</taxon>
        <taxon>Agaricomycotina</taxon>
        <taxon>Agaricomycetes</taxon>
        <taxon>Agaricomycetidae</taxon>
        <taxon>Agaricales</taxon>
        <taxon>Marasmiineae</taxon>
        <taxon>Mycenaceae</taxon>
        <taxon>Favolaschia</taxon>
    </lineage>
</organism>
<dbReference type="InterPro" id="IPR006133">
    <property type="entry name" value="DNA-dir_DNA_pol_B_exonuc"/>
</dbReference>
<dbReference type="SUPFAM" id="SSF53098">
    <property type="entry name" value="Ribonuclease H-like"/>
    <property type="match status" value="1"/>
</dbReference>
<dbReference type="Proteomes" id="UP001362999">
    <property type="component" value="Unassembled WGS sequence"/>
</dbReference>
<dbReference type="EMBL" id="JAWWNJ010000037">
    <property type="protein sequence ID" value="KAK7022086.1"/>
    <property type="molecule type" value="Genomic_DNA"/>
</dbReference>